<reference evidence="15 16" key="1">
    <citation type="submission" date="2019-04" db="EMBL/GenBank/DDBJ databases">
        <title>Geobacter ruber sp. nov., ferric-reducing bacteria isolated from paddy soil.</title>
        <authorList>
            <person name="Xu Z."/>
            <person name="Masuda Y."/>
            <person name="Itoh H."/>
            <person name="Senoo K."/>
        </authorList>
    </citation>
    <scope>NUCLEOTIDE SEQUENCE [LARGE SCALE GENOMIC DNA]</scope>
    <source>
        <strain evidence="15 16">Red88</strain>
    </source>
</reference>
<comment type="caution">
    <text evidence="15">The sequence shown here is derived from an EMBL/GenBank/DDBJ whole genome shotgun (WGS) entry which is preliminary data.</text>
</comment>
<keyword evidence="7 13" id="KW-0812">Transmembrane</keyword>
<evidence type="ECO:0000256" key="10">
    <source>
        <dbReference type="ARBA" id="ARBA00022840"/>
    </source>
</evidence>
<dbReference type="InterPro" id="IPR003594">
    <property type="entry name" value="HATPase_dom"/>
</dbReference>
<comment type="catalytic activity">
    <reaction evidence="1">
        <text>ATP + protein L-histidine = ADP + protein N-phospho-L-histidine.</text>
        <dbReference type="EC" id="2.7.13.3"/>
    </reaction>
</comment>
<evidence type="ECO:0000256" key="13">
    <source>
        <dbReference type="SAM" id="Phobius"/>
    </source>
</evidence>
<evidence type="ECO:0000256" key="9">
    <source>
        <dbReference type="ARBA" id="ARBA00022777"/>
    </source>
</evidence>
<feature type="domain" description="Histidine kinase" evidence="14">
    <location>
        <begin position="202"/>
        <end position="406"/>
    </location>
</feature>
<sequence>MLKLIRLVCGAGISLFILWFAMSNYRDARPIAEDNLFGLAHSLHAAIENSVVHDPSLQSLATFHAQDLAYFALVDRDGVYRFHSNQELIGTRLNNSDTLRRLFAETMSGARVKLATGETAYELYGHIHTPRETLGLRLVLHTYRADAVVRHARLTMAVLFALVAVGWFLTFVIYRYSLREELHRQKMAQRESLAQMGEMGAMLAHEIRNPLAGIKGFAQLIEKRPDDPRTKESAHRIVAEARRLESLVTDLLAFARNDGDEAEPCVLAQLVEHCVDLVRSEAEQARVVLVVDCPHDLVVTGKRGRLGQVLLNIVKNGVQAMPDGGELRVTAHAAGPQAIVTISDTGHGISPENLARIFTPFFTTKARGTGLGLALSKKIIEEHHGSIALESSGHGTAVTITLPGARVGEKS</sequence>
<dbReference type="EC" id="2.7.13.3" evidence="3"/>
<keyword evidence="11 13" id="KW-1133">Transmembrane helix</keyword>
<evidence type="ECO:0000256" key="7">
    <source>
        <dbReference type="ARBA" id="ARBA00022692"/>
    </source>
</evidence>
<dbReference type="GO" id="GO:0005524">
    <property type="term" value="F:ATP binding"/>
    <property type="evidence" value="ECO:0007669"/>
    <property type="project" value="UniProtKB-KW"/>
</dbReference>
<dbReference type="SUPFAM" id="SSF103190">
    <property type="entry name" value="Sensory domain-like"/>
    <property type="match status" value="1"/>
</dbReference>
<feature type="transmembrane region" description="Helical" evidence="13">
    <location>
        <begin position="154"/>
        <end position="177"/>
    </location>
</feature>
<evidence type="ECO:0000256" key="6">
    <source>
        <dbReference type="ARBA" id="ARBA00022679"/>
    </source>
</evidence>
<dbReference type="Gene3D" id="3.30.565.10">
    <property type="entry name" value="Histidine kinase-like ATPase, C-terminal domain"/>
    <property type="match status" value="1"/>
</dbReference>
<name>A0A5A9XT20_9BACT</name>
<dbReference type="PRINTS" id="PR00344">
    <property type="entry name" value="BCTRLSENSOR"/>
</dbReference>
<dbReference type="Proteomes" id="UP000324298">
    <property type="component" value="Unassembled WGS sequence"/>
</dbReference>
<evidence type="ECO:0000256" key="1">
    <source>
        <dbReference type="ARBA" id="ARBA00000085"/>
    </source>
</evidence>
<protein>
    <recommendedName>
        <fullName evidence="3">histidine kinase</fullName>
        <ecNumber evidence="3">2.7.13.3</ecNumber>
    </recommendedName>
</protein>
<dbReference type="AlphaFoldDB" id="A0A5A9XT20"/>
<dbReference type="SMART" id="SM00387">
    <property type="entry name" value="HATPase_c"/>
    <property type="match status" value="1"/>
</dbReference>
<keyword evidence="16" id="KW-1185">Reference proteome</keyword>
<dbReference type="Pfam" id="PF00512">
    <property type="entry name" value="HisKA"/>
    <property type="match status" value="1"/>
</dbReference>
<dbReference type="CDD" id="cd00082">
    <property type="entry name" value="HisKA"/>
    <property type="match status" value="1"/>
</dbReference>
<comment type="subcellular location">
    <subcellularLocation>
        <location evidence="2">Cell membrane</location>
        <topology evidence="2">Multi-pass membrane protein</topology>
    </subcellularLocation>
</comment>
<keyword evidence="6" id="KW-0808">Transferase</keyword>
<dbReference type="InterPro" id="IPR036097">
    <property type="entry name" value="HisK_dim/P_sf"/>
</dbReference>
<dbReference type="PANTHER" id="PTHR43065:SF10">
    <property type="entry name" value="PEROXIDE STRESS-ACTIVATED HISTIDINE KINASE MAK3"/>
    <property type="match status" value="1"/>
</dbReference>
<keyword evidence="10" id="KW-0067">ATP-binding</keyword>
<evidence type="ECO:0000256" key="8">
    <source>
        <dbReference type="ARBA" id="ARBA00022741"/>
    </source>
</evidence>
<dbReference type="PROSITE" id="PS50109">
    <property type="entry name" value="HIS_KIN"/>
    <property type="match status" value="1"/>
</dbReference>
<dbReference type="InterPro" id="IPR029151">
    <property type="entry name" value="Sensor-like_sf"/>
</dbReference>
<evidence type="ECO:0000256" key="5">
    <source>
        <dbReference type="ARBA" id="ARBA00022553"/>
    </source>
</evidence>
<keyword evidence="5" id="KW-0597">Phosphoprotein</keyword>
<dbReference type="InterPro" id="IPR005467">
    <property type="entry name" value="His_kinase_dom"/>
</dbReference>
<dbReference type="SUPFAM" id="SSF47384">
    <property type="entry name" value="Homodimeric domain of signal transducing histidine kinase"/>
    <property type="match status" value="1"/>
</dbReference>
<accession>A0A5A9XT20</accession>
<dbReference type="InterPro" id="IPR036890">
    <property type="entry name" value="HATPase_C_sf"/>
</dbReference>
<dbReference type="InterPro" id="IPR004358">
    <property type="entry name" value="Sig_transdc_His_kin-like_C"/>
</dbReference>
<evidence type="ECO:0000256" key="4">
    <source>
        <dbReference type="ARBA" id="ARBA00022475"/>
    </source>
</evidence>
<dbReference type="Pfam" id="PF02518">
    <property type="entry name" value="HATPase_c"/>
    <property type="match status" value="1"/>
</dbReference>
<dbReference type="Gene3D" id="1.10.287.130">
    <property type="match status" value="1"/>
</dbReference>
<keyword evidence="4" id="KW-1003">Cell membrane</keyword>
<evidence type="ECO:0000313" key="15">
    <source>
        <dbReference type="EMBL" id="KAA0895408.1"/>
    </source>
</evidence>
<dbReference type="PANTHER" id="PTHR43065">
    <property type="entry name" value="SENSOR HISTIDINE KINASE"/>
    <property type="match status" value="1"/>
</dbReference>
<dbReference type="EMBL" id="SRSD01000001">
    <property type="protein sequence ID" value="KAA0895408.1"/>
    <property type="molecule type" value="Genomic_DNA"/>
</dbReference>
<dbReference type="GO" id="GO:0005886">
    <property type="term" value="C:plasma membrane"/>
    <property type="evidence" value="ECO:0007669"/>
    <property type="project" value="UniProtKB-SubCell"/>
</dbReference>
<dbReference type="OrthoDB" id="9805967at2"/>
<dbReference type="SUPFAM" id="SSF55874">
    <property type="entry name" value="ATPase domain of HSP90 chaperone/DNA topoisomerase II/histidine kinase"/>
    <property type="match status" value="1"/>
</dbReference>
<gene>
    <name evidence="15" type="ORF">ET418_02485</name>
</gene>
<evidence type="ECO:0000256" key="2">
    <source>
        <dbReference type="ARBA" id="ARBA00004651"/>
    </source>
</evidence>
<keyword evidence="12" id="KW-0902">Two-component regulatory system</keyword>
<dbReference type="SMART" id="SM00388">
    <property type="entry name" value="HisKA"/>
    <property type="match status" value="1"/>
</dbReference>
<dbReference type="RefSeq" id="WP_149305988.1">
    <property type="nucleotide sequence ID" value="NZ_SRSD01000001.1"/>
</dbReference>
<evidence type="ECO:0000256" key="11">
    <source>
        <dbReference type="ARBA" id="ARBA00022989"/>
    </source>
</evidence>
<dbReference type="InterPro" id="IPR003661">
    <property type="entry name" value="HisK_dim/P_dom"/>
</dbReference>
<proteinExistence type="predicted"/>
<keyword evidence="13" id="KW-0472">Membrane</keyword>
<evidence type="ECO:0000256" key="12">
    <source>
        <dbReference type="ARBA" id="ARBA00023012"/>
    </source>
</evidence>
<organism evidence="15 16">
    <name type="scientific">Oryzomonas rubra</name>
    <dbReference type="NCBI Taxonomy" id="2509454"/>
    <lineage>
        <taxon>Bacteria</taxon>
        <taxon>Pseudomonadati</taxon>
        <taxon>Thermodesulfobacteriota</taxon>
        <taxon>Desulfuromonadia</taxon>
        <taxon>Geobacterales</taxon>
        <taxon>Geobacteraceae</taxon>
        <taxon>Oryzomonas</taxon>
    </lineage>
</organism>
<keyword evidence="8" id="KW-0547">Nucleotide-binding</keyword>
<evidence type="ECO:0000259" key="14">
    <source>
        <dbReference type="PROSITE" id="PS50109"/>
    </source>
</evidence>
<evidence type="ECO:0000256" key="3">
    <source>
        <dbReference type="ARBA" id="ARBA00012438"/>
    </source>
</evidence>
<keyword evidence="9 15" id="KW-0418">Kinase</keyword>
<dbReference type="GO" id="GO:0000155">
    <property type="term" value="F:phosphorelay sensor kinase activity"/>
    <property type="evidence" value="ECO:0007669"/>
    <property type="project" value="InterPro"/>
</dbReference>
<evidence type="ECO:0000313" key="16">
    <source>
        <dbReference type="Proteomes" id="UP000324298"/>
    </source>
</evidence>